<dbReference type="Pfam" id="PF00709">
    <property type="entry name" value="Adenylsucc_synt"/>
    <property type="match status" value="1"/>
</dbReference>
<dbReference type="NCBIfam" id="TIGR00184">
    <property type="entry name" value="purA"/>
    <property type="match status" value="1"/>
</dbReference>
<dbReference type="InterPro" id="IPR042109">
    <property type="entry name" value="Adenylosuccinate_synth_dom1"/>
</dbReference>
<keyword evidence="3" id="KW-0436">Ligase</keyword>
<evidence type="ECO:0000256" key="5">
    <source>
        <dbReference type="ARBA" id="ARBA00022741"/>
    </source>
</evidence>
<dbReference type="GO" id="GO:0046872">
    <property type="term" value="F:metal ion binding"/>
    <property type="evidence" value="ECO:0007669"/>
    <property type="project" value="UniProtKB-KW"/>
</dbReference>
<dbReference type="InterPro" id="IPR033128">
    <property type="entry name" value="Adenylosuccin_syn_Lys_AS"/>
</dbReference>
<dbReference type="FunFam" id="1.10.300.10:FF:000001">
    <property type="entry name" value="Adenylosuccinate synthetase"/>
    <property type="match status" value="1"/>
</dbReference>
<dbReference type="AlphaFoldDB" id="A0A382N8A5"/>
<proteinExistence type="inferred from homology"/>
<keyword evidence="7" id="KW-0460">Magnesium</keyword>
<accession>A0A382N8A5</accession>
<dbReference type="CDD" id="cd03108">
    <property type="entry name" value="AdSS"/>
    <property type="match status" value="1"/>
</dbReference>
<evidence type="ECO:0008006" key="10">
    <source>
        <dbReference type="Google" id="ProtNLM"/>
    </source>
</evidence>
<dbReference type="PROSITE" id="PS01266">
    <property type="entry name" value="ADENYLOSUCCIN_SYN_1"/>
    <property type="match status" value="1"/>
</dbReference>
<evidence type="ECO:0000256" key="3">
    <source>
        <dbReference type="ARBA" id="ARBA00022598"/>
    </source>
</evidence>
<dbReference type="InterPro" id="IPR018220">
    <property type="entry name" value="Adenylosuccin_syn_GTP-bd"/>
</dbReference>
<comment type="cofactor">
    <cofactor evidence="1">
        <name>Mg(2+)</name>
        <dbReference type="ChEBI" id="CHEBI:18420"/>
    </cofactor>
</comment>
<evidence type="ECO:0000256" key="1">
    <source>
        <dbReference type="ARBA" id="ARBA00001946"/>
    </source>
</evidence>
<keyword evidence="8" id="KW-0342">GTP-binding</keyword>
<organism evidence="9">
    <name type="scientific">marine metagenome</name>
    <dbReference type="NCBI Taxonomy" id="408172"/>
    <lineage>
        <taxon>unclassified sequences</taxon>
        <taxon>metagenomes</taxon>
        <taxon>ecological metagenomes</taxon>
    </lineage>
</organism>
<gene>
    <name evidence="9" type="ORF">METZ01_LOCUS308856</name>
</gene>
<dbReference type="SMART" id="SM00788">
    <property type="entry name" value="Adenylsucc_synt"/>
    <property type="match status" value="1"/>
</dbReference>
<comment type="subunit">
    <text evidence="2">Homodimer.</text>
</comment>
<dbReference type="InterPro" id="IPR027417">
    <property type="entry name" value="P-loop_NTPase"/>
</dbReference>
<keyword evidence="5" id="KW-0547">Nucleotide-binding</keyword>
<keyword evidence="4" id="KW-0479">Metal-binding</keyword>
<keyword evidence="6" id="KW-0658">Purine biosynthesis</keyword>
<dbReference type="EMBL" id="UINC01097907">
    <property type="protein sequence ID" value="SVC56002.1"/>
    <property type="molecule type" value="Genomic_DNA"/>
</dbReference>
<dbReference type="NCBIfam" id="NF002223">
    <property type="entry name" value="PRK01117.1"/>
    <property type="match status" value="1"/>
</dbReference>
<evidence type="ECO:0000256" key="2">
    <source>
        <dbReference type="ARBA" id="ARBA00011738"/>
    </source>
</evidence>
<feature type="non-terminal residue" evidence="9">
    <location>
        <position position="373"/>
    </location>
</feature>
<dbReference type="HAMAP" id="MF_00011">
    <property type="entry name" value="Adenylosucc_synth"/>
    <property type="match status" value="1"/>
</dbReference>
<dbReference type="GO" id="GO:0004019">
    <property type="term" value="F:adenylosuccinate synthase activity"/>
    <property type="evidence" value="ECO:0007669"/>
    <property type="project" value="InterPro"/>
</dbReference>
<evidence type="ECO:0000313" key="9">
    <source>
        <dbReference type="EMBL" id="SVC56002.1"/>
    </source>
</evidence>
<dbReference type="InterPro" id="IPR042111">
    <property type="entry name" value="Adenylosuccinate_synth_dom3"/>
</dbReference>
<protein>
    <recommendedName>
        <fullName evidence="10">Adenylosuccinate synthetase</fullName>
    </recommendedName>
</protein>
<dbReference type="Gene3D" id="3.90.170.10">
    <property type="entry name" value="Adenylosuccinate Synthetase, subunit A, domain 3"/>
    <property type="match status" value="1"/>
</dbReference>
<dbReference type="GO" id="GO:0046040">
    <property type="term" value="P:IMP metabolic process"/>
    <property type="evidence" value="ECO:0007669"/>
    <property type="project" value="TreeGrafter"/>
</dbReference>
<reference evidence="9" key="1">
    <citation type="submission" date="2018-05" db="EMBL/GenBank/DDBJ databases">
        <authorList>
            <person name="Lanie J.A."/>
            <person name="Ng W.-L."/>
            <person name="Kazmierczak K.M."/>
            <person name="Andrzejewski T.M."/>
            <person name="Davidsen T.M."/>
            <person name="Wayne K.J."/>
            <person name="Tettelin H."/>
            <person name="Glass J.I."/>
            <person name="Rusch D."/>
            <person name="Podicherti R."/>
            <person name="Tsui H.-C.T."/>
            <person name="Winkler M.E."/>
        </authorList>
    </citation>
    <scope>NUCLEOTIDE SEQUENCE</scope>
</reference>
<dbReference type="InterPro" id="IPR042110">
    <property type="entry name" value="Adenylosuccinate_synth_dom2"/>
</dbReference>
<dbReference type="GO" id="GO:0044208">
    <property type="term" value="P:'de novo' AMP biosynthetic process"/>
    <property type="evidence" value="ECO:0007669"/>
    <property type="project" value="TreeGrafter"/>
</dbReference>
<feature type="non-terminal residue" evidence="9">
    <location>
        <position position="1"/>
    </location>
</feature>
<name>A0A382N8A5_9ZZZZ</name>
<evidence type="ECO:0000256" key="4">
    <source>
        <dbReference type="ARBA" id="ARBA00022723"/>
    </source>
</evidence>
<dbReference type="PROSITE" id="PS00513">
    <property type="entry name" value="ADENYLOSUCCIN_SYN_2"/>
    <property type="match status" value="1"/>
</dbReference>
<sequence length="373" mass="40739">GGQWGDEGKGKVVDFLSEKADIVARFSGGNNAGHTVINDKGEFKLHLVPSGIFWPNIKVVIGNGTVVDPDGLLQEIDSLTEAGINLHNRLVVSDRAHVVMPYHRTLDVLAEKAKGDNAIGTTGKGIGPAYTDKVARIGIRLGDLFQKDLLSTRLKDVLKYHNLIIENIYNGEAISYEDVLEKCKIWADRLKEYIGPVEHLVFDSITENKNVLIEGAQGALLDLDHGTYPYVTSSHPTIGGACTGLGILHDQIDVVLGVFKAYSTRVGSGPFVTELHGGVGDEIRNLANEFGTTTGRPRRVGWFDAVAARYSTRVNGYTSLLLTRLDVLDGFDSIKVCTYYELDGEKVTDFPGSAELLERCKPIYEDVPGWDLP</sequence>
<dbReference type="PANTHER" id="PTHR11846">
    <property type="entry name" value="ADENYLOSUCCINATE SYNTHETASE"/>
    <property type="match status" value="1"/>
</dbReference>
<dbReference type="GO" id="GO:0005737">
    <property type="term" value="C:cytoplasm"/>
    <property type="evidence" value="ECO:0007669"/>
    <property type="project" value="TreeGrafter"/>
</dbReference>
<dbReference type="Gene3D" id="1.10.300.10">
    <property type="entry name" value="Adenylosuccinate Synthetase, subunit A, domain 2"/>
    <property type="match status" value="1"/>
</dbReference>
<dbReference type="Gene3D" id="3.40.440.10">
    <property type="entry name" value="Adenylosuccinate Synthetase, subunit A, domain 1"/>
    <property type="match status" value="1"/>
</dbReference>
<dbReference type="FunFam" id="3.90.170.10:FF:000001">
    <property type="entry name" value="Adenylosuccinate synthetase"/>
    <property type="match status" value="1"/>
</dbReference>
<dbReference type="PANTHER" id="PTHR11846:SF0">
    <property type="entry name" value="ADENYLOSUCCINATE SYNTHETASE"/>
    <property type="match status" value="1"/>
</dbReference>
<evidence type="ECO:0000256" key="8">
    <source>
        <dbReference type="ARBA" id="ARBA00023134"/>
    </source>
</evidence>
<evidence type="ECO:0000256" key="7">
    <source>
        <dbReference type="ARBA" id="ARBA00022842"/>
    </source>
</evidence>
<evidence type="ECO:0000256" key="6">
    <source>
        <dbReference type="ARBA" id="ARBA00022755"/>
    </source>
</evidence>
<dbReference type="GO" id="GO:0005525">
    <property type="term" value="F:GTP binding"/>
    <property type="evidence" value="ECO:0007669"/>
    <property type="project" value="UniProtKB-KW"/>
</dbReference>
<dbReference type="SUPFAM" id="SSF52540">
    <property type="entry name" value="P-loop containing nucleoside triphosphate hydrolases"/>
    <property type="match status" value="1"/>
</dbReference>
<dbReference type="InterPro" id="IPR001114">
    <property type="entry name" value="Adenylosuccinate_synthetase"/>
</dbReference>